<dbReference type="Proteomes" id="UP000306477">
    <property type="component" value="Unassembled WGS sequence"/>
</dbReference>
<dbReference type="InterPro" id="IPR007627">
    <property type="entry name" value="RNA_pol_sigma70_r2"/>
</dbReference>
<name>A0A4S3PXZ1_9BACI</name>
<gene>
    <name evidence="8" type="ORF">E1I69_02825</name>
</gene>
<proteinExistence type="inferred from homology"/>
<evidence type="ECO:0000256" key="5">
    <source>
        <dbReference type="ARBA" id="ARBA00023163"/>
    </source>
</evidence>
<keyword evidence="5" id="KW-0804">Transcription</keyword>
<accession>A0A4S3PXZ1</accession>
<feature type="domain" description="RNA polymerase sigma-70 region 2" evidence="6">
    <location>
        <begin position="25"/>
        <end position="92"/>
    </location>
</feature>
<dbReference type="PANTHER" id="PTHR43133">
    <property type="entry name" value="RNA POLYMERASE ECF-TYPE SIGMA FACTO"/>
    <property type="match status" value="1"/>
</dbReference>
<evidence type="ECO:0000256" key="3">
    <source>
        <dbReference type="ARBA" id="ARBA00023082"/>
    </source>
</evidence>
<evidence type="ECO:0000256" key="2">
    <source>
        <dbReference type="ARBA" id="ARBA00023015"/>
    </source>
</evidence>
<dbReference type="AlphaFoldDB" id="A0A4S3PXZ1"/>
<dbReference type="InterPro" id="IPR007630">
    <property type="entry name" value="RNA_pol_sigma70_r4"/>
</dbReference>
<dbReference type="GO" id="GO:0006352">
    <property type="term" value="P:DNA-templated transcription initiation"/>
    <property type="evidence" value="ECO:0007669"/>
    <property type="project" value="InterPro"/>
</dbReference>
<keyword evidence="4" id="KW-0238">DNA-binding</keyword>
<feature type="domain" description="RNA polymerase sigma-70 region 4" evidence="7">
    <location>
        <begin position="126"/>
        <end position="175"/>
    </location>
</feature>
<evidence type="ECO:0000256" key="4">
    <source>
        <dbReference type="ARBA" id="ARBA00023125"/>
    </source>
</evidence>
<dbReference type="InterPro" id="IPR039425">
    <property type="entry name" value="RNA_pol_sigma-70-like"/>
</dbReference>
<dbReference type="InterPro" id="IPR013325">
    <property type="entry name" value="RNA_pol_sigma_r2"/>
</dbReference>
<dbReference type="EMBL" id="SLUB01000003">
    <property type="protein sequence ID" value="THE14769.1"/>
    <property type="molecule type" value="Genomic_DNA"/>
</dbReference>
<keyword evidence="9" id="KW-1185">Reference proteome</keyword>
<dbReference type="Gene3D" id="1.10.10.10">
    <property type="entry name" value="Winged helix-like DNA-binding domain superfamily/Winged helix DNA-binding domain"/>
    <property type="match status" value="1"/>
</dbReference>
<dbReference type="CDD" id="cd06171">
    <property type="entry name" value="Sigma70_r4"/>
    <property type="match status" value="1"/>
</dbReference>
<dbReference type="Gene3D" id="1.10.1740.10">
    <property type="match status" value="1"/>
</dbReference>
<dbReference type="InterPro" id="IPR036388">
    <property type="entry name" value="WH-like_DNA-bd_sf"/>
</dbReference>
<comment type="similarity">
    <text evidence="1">Belongs to the sigma-70 factor family. ECF subfamily.</text>
</comment>
<dbReference type="GO" id="GO:0016987">
    <property type="term" value="F:sigma factor activity"/>
    <property type="evidence" value="ECO:0007669"/>
    <property type="project" value="UniProtKB-KW"/>
</dbReference>
<dbReference type="GO" id="GO:0003677">
    <property type="term" value="F:DNA binding"/>
    <property type="evidence" value="ECO:0007669"/>
    <property type="project" value="InterPro"/>
</dbReference>
<keyword evidence="3" id="KW-0731">Sigma factor</keyword>
<sequence>MDQNQESIELLQNILNGSREAFDLFYEKHYSFVYNIALHIVGDHKEAEDVSHDVFLEVFQKIRQYNSSKGSVRAWLAIKTKSRSLDRLRKNKPFLINRLEDILTKKEKGADLQFLSELQKSIIIEALNHLPDEQREALIRSYFQGETHKEIADSMEKPLGSIKSLIRYGINNLRKQKPLIRWMESSGGDNNNG</sequence>
<dbReference type="InterPro" id="IPR013324">
    <property type="entry name" value="RNA_pol_sigma_r3/r4-like"/>
</dbReference>
<dbReference type="Pfam" id="PF04542">
    <property type="entry name" value="Sigma70_r2"/>
    <property type="match status" value="1"/>
</dbReference>
<evidence type="ECO:0000259" key="6">
    <source>
        <dbReference type="Pfam" id="PF04542"/>
    </source>
</evidence>
<reference evidence="8 9" key="1">
    <citation type="journal article" date="2019" name="Indoor Air">
        <title>Impacts of indoor surface finishes on bacterial viability.</title>
        <authorList>
            <person name="Hu J."/>
            <person name="Maamar S.B."/>
            <person name="Glawe A.J."/>
            <person name="Gottel N."/>
            <person name="Gilbert J.A."/>
            <person name="Hartmann E.M."/>
        </authorList>
    </citation>
    <scope>NUCLEOTIDE SEQUENCE [LARGE SCALE GENOMIC DNA]</scope>
    <source>
        <strain evidence="8 9">AF060A6</strain>
    </source>
</reference>
<dbReference type="NCBIfam" id="TIGR02937">
    <property type="entry name" value="sigma70-ECF"/>
    <property type="match status" value="1"/>
</dbReference>
<dbReference type="SUPFAM" id="SSF88946">
    <property type="entry name" value="Sigma2 domain of RNA polymerase sigma factors"/>
    <property type="match status" value="1"/>
</dbReference>
<dbReference type="PANTHER" id="PTHR43133:SF62">
    <property type="entry name" value="RNA POLYMERASE SIGMA FACTOR SIGZ"/>
    <property type="match status" value="1"/>
</dbReference>
<dbReference type="Pfam" id="PF04545">
    <property type="entry name" value="Sigma70_r4"/>
    <property type="match status" value="1"/>
</dbReference>
<keyword evidence="2" id="KW-0805">Transcription regulation</keyword>
<dbReference type="InterPro" id="IPR014284">
    <property type="entry name" value="RNA_pol_sigma-70_dom"/>
</dbReference>
<protein>
    <submittedName>
        <fullName evidence="8">Sigma-70 family RNA polymerase sigma factor</fullName>
    </submittedName>
</protein>
<evidence type="ECO:0000256" key="1">
    <source>
        <dbReference type="ARBA" id="ARBA00010641"/>
    </source>
</evidence>
<dbReference type="SUPFAM" id="SSF88659">
    <property type="entry name" value="Sigma3 and sigma4 domains of RNA polymerase sigma factors"/>
    <property type="match status" value="1"/>
</dbReference>
<evidence type="ECO:0000313" key="8">
    <source>
        <dbReference type="EMBL" id="THE14769.1"/>
    </source>
</evidence>
<evidence type="ECO:0000259" key="7">
    <source>
        <dbReference type="Pfam" id="PF04545"/>
    </source>
</evidence>
<dbReference type="OrthoDB" id="9784272at2"/>
<evidence type="ECO:0000313" key="9">
    <source>
        <dbReference type="Proteomes" id="UP000306477"/>
    </source>
</evidence>
<comment type="caution">
    <text evidence="8">The sequence shown here is derived from an EMBL/GenBank/DDBJ whole genome shotgun (WGS) entry which is preliminary data.</text>
</comment>
<organism evidence="8 9">
    <name type="scientific">Bacillus timonensis</name>
    <dbReference type="NCBI Taxonomy" id="1033734"/>
    <lineage>
        <taxon>Bacteria</taxon>
        <taxon>Bacillati</taxon>
        <taxon>Bacillota</taxon>
        <taxon>Bacilli</taxon>
        <taxon>Bacillales</taxon>
        <taxon>Bacillaceae</taxon>
        <taxon>Bacillus</taxon>
    </lineage>
</organism>
<dbReference type="RefSeq" id="WP_136378121.1">
    <property type="nucleotide sequence ID" value="NZ_SLUB01000003.1"/>
</dbReference>